<proteinExistence type="inferred from homology"/>
<dbReference type="OrthoDB" id="9796575at2"/>
<dbReference type="STRING" id="470453.B0680_07355"/>
<evidence type="ECO:0000313" key="4">
    <source>
        <dbReference type="Proteomes" id="UP000189800"/>
    </source>
</evidence>
<reference evidence="3 4" key="1">
    <citation type="submission" date="2017-02" db="EMBL/GenBank/DDBJ databases">
        <title>Draft genome sequence of Moraxella pluranimalium CCUG 54913T type strain.</title>
        <authorList>
            <person name="Salva-Serra F."/>
            <person name="Engstrom-Jakobsson H."/>
            <person name="Thorell K."/>
            <person name="Jaen-Luchoro D."/>
            <person name="Gonzales-Siles L."/>
            <person name="Karlsson R."/>
            <person name="Yazdan S."/>
            <person name="Boulund F."/>
            <person name="Johnning A."/>
            <person name="Engstrand L."/>
            <person name="Kristiansson E."/>
            <person name="Moore E."/>
        </authorList>
    </citation>
    <scope>NUCLEOTIDE SEQUENCE [LARGE SCALE GENOMIC DNA]</scope>
    <source>
        <strain evidence="3 4">CCUG 54913</strain>
    </source>
</reference>
<evidence type="ECO:0000256" key="1">
    <source>
        <dbReference type="ARBA" id="ARBA00010645"/>
    </source>
</evidence>
<keyword evidence="4" id="KW-1185">Reference proteome</keyword>
<dbReference type="SUPFAM" id="SSF54285">
    <property type="entry name" value="MoaD/ThiS"/>
    <property type="match status" value="1"/>
</dbReference>
<comment type="similarity">
    <text evidence="1 2">Belongs to the UPF0125 (RnfH) family.</text>
</comment>
<dbReference type="PANTHER" id="PTHR37483:SF1">
    <property type="entry name" value="UPF0125 PROTEIN RATB"/>
    <property type="match status" value="1"/>
</dbReference>
<comment type="caution">
    <text evidence="3">The sequence shown here is derived from an EMBL/GenBank/DDBJ whole genome shotgun (WGS) entry which is preliminary data.</text>
</comment>
<dbReference type="PANTHER" id="PTHR37483">
    <property type="entry name" value="UPF0125 PROTEIN RATB"/>
    <property type="match status" value="1"/>
</dbReference>
<dbReference type="Pfam" id="PF03658">
    <property type="entry name" value="Ub-RnfH"/>
    <property type="match status" value="1"/>
</dbReference>
<gene>
    <name evidence="3" type="ORF">B0680_07355</name>
</gene>
<dbReference type="Proteomes" id="UP000189800">
    <property type="component" value="Unassembled WGS sequence"/>
</dbReference>
<evidence type="ECO:0000313" key="3">
    <source>
        <dbReference type="EMBL" id="OOS23380.1"/>
    </source>
</evidence>
<dbReference type="InterPro" id="IPR005346">
    <property type="entry name" value="RnfH"/>
</dbReference>
<dbReference type="AlphaFoldDB" id="A0A1T0CM05"/>
<accession>A0A1T0CM05</accession>
<sequence>MASMIEIAISHVSADGKQYYQELSVPVGTTVMQAIGMSDCDTQDTLAWFGAWCDEHQADEPNHKAWYVGIYSQKVRLDTVLTDGDRVEIYRALTIDPMAKRKSKSKITLKKLGYKPL</sequence>
<evidence type="ECO:0000256" key="2">
    <source>
        <dbReference type="HAMAP-Rule" id="MF_00460"/>
    </source>
</evidence>
<protein>
    <recommendedName>
        <fullName evidence="2">UPF0125 protein B0680_07355</fullName>
    </recommendedName>
</protein>
<dbReference type="HAMAP" id="MF_00460">
    <property type="entry name" value="UPF0125_RnfH"/>
    <property type="match status" value="1"/>
</dbReference>
<dbReference type="RefSeq" id="WP_078254452.1">
    <property type="nucleotide sequence ID" value="NZ_MUYU01000017.1"/>
</dbReference>
<dbReference type="InterPro" id="IPR016155">
    <property type="entry name" value="Mopterin_synth/thiamin_S_b"/>
</dbReference>
<dbReference type="EMBL" id="MUYU01000017">
    <property type="protein sequence ID" value="OOS23380.1"/>
    <property type="molecule type" value="Genomic_DNA"/>
</dbReference>
<name>A0A1T0CM05_9GAMM</name>
<dbReference type="Gene3D" id="3.10.20.280">
    <property type="entry name" value="RnfH-like"/>
    <property type="match status" value="1"/>
</dbReference>
<organism evidence="3 4">
    <name type="scientific">Moraxella pluranimalium</name>
    <dbReference type="NCBI Taxonomy" id="470453"/>
    <lineage>
        <taxon>Bacteria</taxon>
        <taxon>Pseudomonadati</taxon>
        <taxon>Pseudomonadota</taxon>
        <taxon>Gammaproteobacteria</taxon>
        <taxon>Moraxellales</taxon>
        <taxon>Moraxellaceae</taxon>
        <taxon>Moraxella</taxon>
    </lineage>
</organism>
<dbReference type="InterPro" id="IPR037021">
    <property type="entry name" value="RnfH_sf"/>
</dbReference>